<evidence type="ECO:0000313" key="9">
    <source>
        <dbReference type="EMBL" id="WFD08851.1"/>
    </source>
</evidence>
<accession>A0ABY8E7M9</accession>
<evidence type="ECO:0000256" key="7">
    <source>
        <dbReference type="SAM" id="Phobius"/>
    </source>
</evidence>
<evidence type="ECO:0000256" key="2">
    <source>
        <dbReference type="ARBA" id="ARBA00006448"/>
    </source>
</evidence>
<keyword evidence="6 7" id="KW-0472">Membrane</keyword>
<dbReference type="Proteomes" id="UP001222800">
    <property type="component" value="Chromosome"/>
</dbReference>
<evidence type="ECO:0000259" key="8">
    <source>
        <dbReference type="Pfam" id="PF04239"/>
    </source>
</evidence>
<protein>
    <submittedName>
        <fullName evidence="9">DUF421 domain-containing protein</fullName>
    </submittedName>
</protein>
<dbReference type="EMBL" id="CP120733">
    <property type="protein sequence ID" value="WFD08851.1"/>
    <property type="molecule type" value="Genomic_DNA"/>
</dbReference>
<comment type="subcellular location">
    <subcellularLocation>
        <location evidence="1">Cell membrane</location>
        <topology evidence="1">Multi-pass membrane protein</topology>
    </subcellularLocation>
</comment>
<dbReference type="InterPro" id="IPR023090">
    <property type="entry name" value="UPF0702_alpha/beta_dom_sf"/>
</dbReference>
<evidence type="ECO:0000256" key="5">
    <source>
        <dbReference type="ARBA" id="ARBA00022989"/>
    </source>
</evidence>
<feature type="transmembrane region" description="Helical" evidence="7">
    <location>
        <begin position="58"/>
        <end position="79"/>
    </location>
</feature>
<keyword evidence="3" id="KW-1003">Cell membrane</keyword>
<sequence length="222" mass="25134">MMNVLAYIIKSFMLILTTWLICNFIGKKSLAQFTPYDIAILFIISNVIAEPLVNKDLYKTTMCVILLSAIIIAISKLSLHRKFYGIDGMPSVVISDGKIIKNELKKNNISLYILLSMLRVQGYDKIADINYAILEPGGQISVMPKSKARPPTTEEMNLGVSDKKLSFAVVVDGRINENILTYANITREWLLKELEKQFNSNPGDIFYAEIDSDKSLYVDFYE</sequence>
<keyword evidence="4 7" id="KW-0812">Transmembrane</keyword>
<proteinExistence type="inferred from homology"/>
<feature type="transmembrane region" description="Helical" evidence="7">
    <location>
        <begin position="6"/>
        <end position="26"/>
    </location>
</feature>
<feature type="transmembrane region" description="Helical" evidence="7">
    <location>
        <begin position="33"/>
        <end position="52"/>
    </location>
</feature>
<keyword evidence="5 7" id="KW-1133">Transmembrane helix</keyword>
<feature type="domain" description="YetF C-terminal" evidence="8">
    <location>
        <begin position="86"/>
        <end position="211"/>
    </location>
</feature>
<dbReference type="Gene3D" id="3.30.240.20">
    <property type="entry name" value="bsu07140 like domains"/>
    <property type="match status" value="2"/>
</dbReference>
<dbReference type="Pfam" id="PF04239">
    <property type="entry name" value="DUF421"/>
    <property type="match status" value="1"/>
</dbReference>
<evidence type="ECO:0000256" key="1">
    <source>
        <dbReference type="ARBA" id="ARBA00004651"/>
    </source>
</evidence>
<organism evidence="9 10">
    <name type="scientific">Tepidibacter hydrothermalis</name>
    <dbReference type="NCBI Taxonomy" id="3036126"/>
    <lineage>
        <taxon>Bacteria</taxon>
        <taxon>Bacillati</taxon>
        <taxon>Bacillota</taxon>
        <taxon>Clostridia</taxon>
        <taxon>Peptostreptococcales</taxon>
        <taxon>Peptostreptococcaceae</taxon>
        <taxon>Tepidibacter</taxon>
    </lineage>
</organism>
<dbReference type="PANTHER" id="PTHR34582">
    <property type="entry name" value="UPF0702 TRANSMEMBRANE PROTEIN YCAP"/>
    <property type="match status" value="1"/>
</dbReference>
<dbReference type="RefSeq" id="WP_277730768.1">
    <property type="nucleotide sequence ID" value="NZ_CP120733.1"/>
</dbReference>
<evidence type="ECO:0000256" key="4">
    <source>
        <dbReference type="ARBA" id="ARBA00022692"/>
    </source>
</evidence>
<dbReference type="InterPro" id="IPR007353">
    <property type="entry name" value="DUF421"/>
</dbReference>
<gene>
    <name evidence="9" type="ORF">P4S50_10655</name>
</gene>
<evidence type="ECO:0000256" key="6">
    <source>
        <dbReference type="ARBA" id="ARBA00023136"/>
    </source>
</evidence>
<reference evidence="9 10" key="1">
    <citation type="submission" date="2023-03" db="EMBL/GenBank/DDBJ databases">
        <title>Complete genome sequence of Tepidibacter sp. SWIR-1, isolated from a deep-sea hydrothermal vent.</title>
        <authorList>
            <person name="Li X."/>
        </authorList>
    </citation>
    <scope>NUCLEOTIDE SEQUENCE [LARGE SCALE GENOMIC DNA]</scope>
    <source>
        <strain evidence="9 10">SWIR-1</strain>
    </source>
</reference>
<evidence type="ECO:0000256" key="3">
    <source>
        <dbReference type="ARBA" id="ARBA00022475"/>
    </source>
</evidence>
<keyword evidence="10" id="KW-1185">Reference proteome</keyword>
<name>A0ABY8E7M9_9FIRM</name>
<evidence type="ECO:0000313" key="10">
    <source>
        <dbReference type="Proteomes" id="UP001222800"/>
    </source>
</evidence>
<comment type="similarity">
    <text evidence="2">Belongs to the UPF0702 family.</text>
</comment>
<dbReference type="PANTHER" id="PTHR34582:SF6">
    <property type="entry name" value="UPF0702 TRANSMEMBRANE PROTEIN YCAP"/>
    <property type="match status" value="1"/>
</dbReference>